<protein>
    <recommendedName>
        <fullName evidence="3">SapC family protein</fullName>
    </recommendedName>
</protein>
<evidence type="ECO:0008006" key="3">
    <source>
        <dbReference type="Google" id="ProtNLM"/>
    </source>
</evidence>
<dbReference type="EMBL" id="LRDC01000027">
    <property type="protein sequence ID" value="KVX01289.1"/>
    <property type="molecule type" value="Genomic_DNA"/>
</dbReference>
<comment type="caution">
    <text evidence="1">The sequence shown here is derived from an EMBL/GenBank/DDBJ whole genome shotgun (WGS) entry which is preliminary data.</text>
</comment>
<dbReference type="AlphaFoldDB" id="A0A106BZ62"/>
<accession>A0A106BZ62</accession>
<proteinExistence type="predicted"/>
<evidence type="ECO:0000313" key="1">
    <source>
        <dbReference type="EMBL" id="KVX01289.1"/>
    </source>
</evidence>
<reference evidence="1 2" key="1">
    <citation type="submission" date="2016-01" db="EMBL/GenBank/DDBJ databases">
        <title>Draft genome of the antarctic isolate Shewanella frigidimarina Ag06-30.</title>
        <authorList>
            <person name="Parmeciano Di Noto G."/>
            <person name="Vazquez S."/>
            <person name="Mac Cormack W."/>
            <person name="Iriarte A."/>
            <person name="Quiroga C."/>
        </authorList>
    </citation>
    <scope>NUCLEOTIDE SEQUENCE [LARGE SCALE GENOMIC DNA]</scope>
    <source>
        <strain evidence="1 2">Ag06-30</strain>
    </source>
</reference>
<evidence type="ECO:0000313" key="2">
    <source>
        <dbReference type="Proteomes" id="UP000055702"/>
    </source>
</evidence>
<dbReference type="Proteomes" id="UP000055702">
    <property type="component" value="Unassembled WGS sequence"/>
</dbReference>
<organism evidence="1">
    <name type="scientific">Shewanella frigidimarina</name>
    <dbReference type="NCBI Taxonomy" id="56812"/>
    <lineage>
        <taxon>Bacteria</taxon>
        <taxon>Pseudomonadati</taxon>
        <taxon>Pseudomonadota</taxon>
        <taxon>Gammaproteobacteria</taxon>
        <taxon>Alteromonadales</taxon>
        <taxon>Shewanellaceae</taxon>
        <taxon>Shewanella</taxon>
    </lineage>
</organism>
<name>A0A106BZ62_SHEFR</name>
<gene>
    <name evidence="1" type="ORF">AWJ07_18485</name>
</gene>
<sequence>MNLIQLDAVVHKNVKIHQGYGHQFGEHVHYVPVIADELKNLVCEYPVCFMKNPNNGQFELVAILGFQAGQNLYLNDEQWRTNYIPLHFRRQPFMLSSQAENQTQLIFDQTSKRINSEKGLALFDEKGNETVYLLSIKKMLSTLASGSYSTSLMIKALIDHDIIEPIRIKVTLTEASDTDNVNYIDGLYSINEQKLGQLTDSLLIDFSRKGYLQACAYLGASLGHLDKLNKWNQVR</sequence>
<dbReference type="InterPro" id="IPR010836">
    <property type="entry name" value="SapC"/>
</dbReference>
<dbReference type="RefSeq" id="WP_059746350.1">
    <property type="nucleotide sequence ID" value="NZ_LRDC01000027.1"/>
</dbReference>
<dbReference type="Pfam" id="PF07277">
    <property type="entry name" value="SapC"/>
    <property type="match status" value="1"/>
</dbReference>